<evidence type="ECO:0000313" key="1">
    <source>
        <dbReference type="EMBL" id="TDU81092.1"/>
    </source>
</evidence>
<proteinExistence type="predicted"/>
<sequence length="171" mass="18899">MHTPAPLVSPETAFASYDLVSFGKVLVPAHPLRFGFQVDIVPSQSVCKQVVFALVSSELEIQNGVKRSHGFAVRVDIETGEIWDLLNDSGLVGWIEQPMDSFTDEEPLLLNWEIEHYGAALIPKLKIASEVFLYPALRHTPDMVMDTVAGNETGKGPLTTFIHPAVWKESL</sequence>
<comment type="caution">
    <text evidence="1">The sequence shown here is derived from an EMBL/GenBank/DDBJ whole genome shotgun (WGS) entry which is preliminary data.</text>
</comment>
<gene>
    <name evidence="1" type="ORF">EI77_00394</name>
</gene>
<accession>A0A4R7SPG0</accession>
<dbReference type="EMBL" id="SOCA01000001">
    <property type="protein sequence ID" value="TDU81092.1"/>
    <property type="molecule type" value="Genomic_DNA"/>
</dbReference>
<reference evidence="1 2" key="1">
    <citation type="submission" date="2019-03" db="EMBL/GenBank/DDBJ databases">
        <title>Genomic Encyclopedia of Archaeal and Bacterial Type Strains, Phase II (KMG-II): from individual species to whole genera.</title>
        <authorList>
            <person name="Goeker M."/>
        </authorList>
    </citation>
    <scope>NUCLEOTIDE SEQUENCE [LARGE SCALE GENOMIC DNA]</scope>
    <source>
        <strain evidence="1 2">ATCC 25309</strain>
    </source>
</reference>
<evidence type="ECO:0000313" key="2">
    <source>
        <dbReference type="Proteomes" id="UP000295662"/>
    </source>
</evidence>
<dbReference type="OrthoDB" id="189238at2"/>
<organism evidence="1 2">
    <name type="scientific">Prosthecobacter fusiformis</name>
    <dbReference type="NCBI Taxonomy" id="48464"/>
    <lineage>
        <taxon>Bacteria</taxon>
        <taxon>Pseudomonadati</taxon>
        <taxon>Verrucomicrobiota</taxon>
        <taxon>Verrucomicrobiia</taxon>
        <taxon>Verrucomicrobiales</taxon>
        <taxon>Verrucomicrobiaceae</taxon>
        <taxon>Prosthecobacter</taxon>
    </lineage>
</organism>
<keyword evidence="2" id="KW-1185">Reference proteome</keyword>
<dbReference type="RefSeq" id="WP_133793075.1">
    <property type="nucleotide sequence ID" value="NZ_SOCA01000001.1"/>
</dbReference>
<name>A0A4R7SPG0_9BACT</name>
<dbReference type="AlphaFoldDB" id="A0A4R7SPG0"/>
<dbReference type="Proteomes" id="UP000295662">
    <property type="component" value="Unassembled WGS sequence"/>
</dbReference>
<protein>
    <submittedName>
        <fullName evidence="1">Uncharacterized protein</fullName>
    </submittedName>
</protein>